<evidence type="ECO:0000259" key="1">
    <source>
        <dbReference type="Pfam" id="PF22725"/>
    </source>
</evidence>
<dbReference type="InterPro" id="IPR055170">
    <property type="entry name" value="GFO_IDH_MocA-like_dom"/>
</dbReference>
<gene>
    <name evidence="2" type="ORF">S12H4_34838</name>
</gene>
<comment type="caution">
    <text evidence="2">The sequence shown here is derived from an EMBL/GenBank/DDBJ whole genome shotgun (WGS) entry which is preliminary data.</text>
</comment>
<evidence type="ECO:0000313" key="2">
    <source>
        <dbReference type="EMBL" id="GAI94052.1"/>
    </source>
</evidence>
<accession>X1SLX9</accession>
<dbReference type="AlphaFoldDB" id="X1SLX9"/>
<proteinExistence type="predicted"/>
<dbReference type="PANTHER" id="PTHR43377">
    <property type="entry name" value="BILIVERDIN REDUCTASE A"/>
    <property type="match status" value="1"/>
</dbReference>
<feature type="domain" description="GFO/IDH/MocA-like oxidoreductase" evidence="1">
    <location>
        <begin position="4"/>
        <end position="69"/>
    </location>
</feature>
<protein>
    <recommendedName>
        <fullName evidence="1">GFO/IDH/MocA-like oxidoreductase domain-containing protein</fullName>
    </recommendedName>
</protein>
<feature type="non-terminal residue" evidence="2">
    <location>
        <position position="1"/>
    </location>
</feature>
<dbReference type="Gene3D" id="3.30.360.10">
    <property type="entry name" value="Dihydrodipicolinate Reductase, domain 2"/>
    <property type="match status" value="1"/>
</dbReference>
<dbReference type="InterPro" id="IPR051450">
    <property type="entry name" value="Gfo/Idh/MocA_Oxidoreductases"/>
</dbReference>
<sequence>VHTEEGGGRIVGEACHIFDLFNYFTDSEIESISVDRITPKTKHFRAQDNALINLKYKDGSICSLTYTAMGNNLYPKELCQLYFDGKIIIIDDYKKLQGYGLKLKETKSNEPNKGQYEELIEFAKYLKGEIQAPIPLWQMIQTTDISFRVEKEL</sequence>
<dbReference type="SUPFAM" id="SSF55347">
    <property type="entry name" value="Glyceraldehyde-3-phosphate dehydrogenase-like, C-terminal domain"/>
    <property type="match status" value="1"/>
</dbReference>
<name>X1SLX9_9ZZZZ</name>
<reference evidence="2" key="1">
    <citation type="journal article" date="2014" name="Front. Microbiol.">
        <title>High frequency of phylogenetically diverse reductive dehalogenase-homologous genes in deep subseafloor sedimentary metagenomes.</title>
        <authorList>
            <person name="Kawai M."/>
            <person name="Futagami T."/>
            <person name="Toyoda A."/>
            <person name="Takaki Y."/>
            <person name="Nishi S."/>
            <person name="Hori S."/>
            <person name="Arai W."/>
            <person name="Tsubouchi T."/>
            <person name="Morono Y."/>
            <person name="Uchiyama I."/>
            <person name="Ito T."/>
            <person name="Fujiyama A."/>
            <person name="Inagaki F."/>
            <person name="Takami H."/>
        </authorList>
    </citation>
    <scope>NUCLEOTIDE SEQUENCE</scope>
    <source>
        <strain evidence="2">Expedition CK06-06</strain>
    </source>
</reference>
<dbReference type="Pfam" id="PF22725">
    <property type="entry name" value="GFO_IDH_MocA_C3"/>
    <property type="match status" value="1"/>
</dbReference>
<dbReference type="PANTHER" id="PTHR43377:SF1">
    <property type="entry name" value="BILIVERDIN REDUCTASE A"/>
    <property type="match status" value="1"/>
</dbReference>
<organism evidence="2">
    <name type="scientific">marine sediment metagenome</name>
    <dbReference type="NCBI Taxonomy" id="412755"/>
    <lineage>
        <taxon>unclassified sequences</taxon>
        <taxon>metagenomes</taxon>
        <taxon>ecological metagenomes</taxon>
    </lineage>
</organism>
<dbReference type="EMBL" id="BARW01020647">
    <property type="protein sequence ID" value="GAI94052.1"/>
    <property type="molecule type" value="Genomic_DNA"/>
</dbReference>